<comment type="caution">
    <text evidence="7">The sequence shown here is derived from an EMBL/GenBank/DDBJ whole genome shotgun (WGS) entry which is preliminary data.</text>
</comment>
<feature type="transmembrane region" description="Helical" evidence="5">
    <location>
        <begin position="251"/>
        <end position="272"/>
    </location>
</feature>
<proteinExistence type="predicted"/>
<keyword evidence="4 5" id="KW-0472">Membrane</keyword>
<evidence type="ECO:0000256" key="1">
    <source>
        <dbReference type="ARBA" id="ARBA00004141"/>
    </source>
</evidence>
<keyword evidence="2 5" id="KW-0812">Transmembrane</keyword>
<evidence type="ECO:0000256" key="3">
    <source>
        <dbReference type="ARBA" id="ARBA00022989"/>
    </source>
</evidence>
<dbReference type="RefSeq" id="WP_138730336.1">
    <property type="nucleotide sequence ID" value="NZ_SRMP02000009.1"/>
</dbReference>
<feature type="transmembrane region" description="Helical" evidence="5">
    <location>
        <begin position="284"/>
        <end position="310"/>
    </location>
</feature>
<evidence type="ECO:0000313" key="8">
    <source>
        <dbReference type="Proteomes" id="UP001517367"/>
    </source>
</evidence>
<feature type="transmembrane region" description="Helical" evidence="5">
    <location>
        <begin position="7"/>
        <end position="24"/>
    </location>
</feature>
<gene>
    <name evidence="7" type="ORF">E5L68_006955</name>
</gene>
<name>A0ABW9JFF3_9SPHI</name>
<keyword evidence="8" id="KW-1185">Reference proteome</keyword>
<organism evidence="7 8">
    <name type="scientific">Pedobacter helvus</name>
    <dbReference type="NCBI Taxonomy" id="2563444"/>
    <lineage>
        <taxon>Bacteria</taxon>
        <taxon>Pseudomonadati</taxon>
        <taxon>Bacteroidota</taxon>
        <taxon>Sphingobacteriia</taxon>
        <taxon>Sphingobacteriales</taxon>
        <taxon>Sphingobacteriaceae</taxon>
        <taxon>Pedobacter</taxon>
    </lineage>
</organism>
<dbReference type="InterPro" id="IPR052946">
    <property type="entry name" value="Alkaline_pH_Ca-Antiporter"/>
</dbReference>
<feature type="domain" description="Sodium/calcium exchanger membrane region" evidence="6">
    <location>
        <begin position="218"/>
        <end position="358"/>
    </location>
</feature>
<feature type="transmembrane region" description="Helical" evidence="5">
    <location>
        <begin position="164"/>
        <end position="183"/>
    </location>
</feature>
<evidence type="ECO:0000313" key="7">
    <source>
        <dbReference type="EMBL" id="MFN0291124.1"/>
    </source>
</evidence>
<evidence type="ECO:0000259" key="6">
    <source>
        <dbReference type="Pfam" id="PF01699"/>
    </source>
</evidence>
<evidence type="ECO:0000256" key="2">
    <source>
        <dbReference type="ARBA" id="ARBA00022692"/>
    </source>
</evidence>
<feature type="transmembrane region" description="Helical" evidence="5">
    <location>
        <begin position="212"/>
        <end position="231"/>
    </location>
</feature>
<feature type="transmembrane region" description="Helical" evidence="5">
    <location>
        <begin position="340"/>
        <end position="359"/>
    </location>
</feature>
<feature type="domain" description="Sodium/calcium exchanger membrane region" evidence="6">
    <location>
        <begin position="34"/>
        <end position="185"/>
    </location>
</feature>
<sequence length="360" mass="37583">MLKKLPLPLWTIALPILAWLAYFLPLNGIGGFGTAILVVLLIGSVLAAVHHAEVVAHKVGEPFGTLILALAVTTIEVALIVSLMLTGGPGTEELARDTVLAAVMIILTGMIGICLLVGGFKFNQQRFSFDGVKAPLVALTAILMLTLVLPNFTTSVAGPSYSKSQLIFVSVISLIIYGTFILVQTVRHRDFFLPPVNTEDEEVHALPPTAKVALTSGLLLLTCLGIVVLLAKALAPDIELAIVNAGAPKSLVGVIIAAVVLLPEGIAALNAVRKNRLQTSLNLALGSALATIGLTIPAVSIVSLISGLTITLGIDTKSMVLLLSAQFILMLSLGSGKTNILQGVVLLTIFAAYLFTIIAP</sequence>
<dbReference type="Pfam" id="PF01699">
    <property type="entry name" value="Na_Ca_ex"/>
    <property type="match status" value="2"/>
</dbReference>
<dbReference type="InterPro" id="IPR044880">
    <property type="entry name" value="NCX_ion-bd_dom_sf"/>
</dbReference>
<dbReference type="EMBL" id="SRMP02000009">
    <property type="protein sequence ID" value="MFN0291124.1"/>
    <property type="molecule type" value="Genomic_DNA"/>
</dbReference>
<dbReference type="InterPro" id="IPR004837">
    <property type="entry name" value="NaCa_Exmemb"/>
</dbReference>
<feature type="transmembrane region" description="Helical" evidence="5">
    <location>
        <begin position="99"/>
        <end position="120"/>
    </location>
</feature>
<comment type="subcellular location">
    <subcellularLocation>
        <location evidence="1">Membrane</location>
        <topology evidence="1">Multi-pass membrane protein</topology>
    </subcellularLocation>
</comment>
<reference evidence="7 8" key="1">
    <citation type="submission" date="2024-12" db="EMBL/GenBank/DDBJ databases">
        <authorList>
            <person name="Hu S."/>
        </authorList>
    </citation>
    <scope>NUCLEOTIDE SEQUENCE [LARGE SCALE GENOMIC DNA]</scope>
    <source>
        <strain evidence="7 8">P-25</strain>
    </source>
</reference>
<feature type="transmembrane region" description="Helical" evidence="5">
    <location>
        <begin position="63"/>
        <end position="87"/>
    </location>
</feature>
<evidence type="ECO:0000256" key="4">
    <source>
        <dbReference type="ARBA" id="ARBA00023136"/>
    </source>
</evidence>
<dbReference type="PANTHER" id="PTHR37958">
    <property type="entry name" value="SODIUM-POTASSIUM/PROTON ANTIPORTER CHAA"/>
    <property type="match status" value="1"/>
</dbReference>
<dbReference type="Proteomes" id="UP001517367">
    <property type="component" value="Unassembled WGS sequence"/>
</dbReference>
<dbReference type="Gene3D" id="1.20.1420.30">
    <property type="entry name" value="NCX, central ion-binding region"/>
    <property type="match status" value="1"/>
</dbReference>
<keyword evidence="3 5" id="KW-1133">Transmembrane helix</keyword>
<feature type="transmembrane region" description="Helical" evidence="5">
    <location>
        <begin position="30"/>
        <end position="51"/>
    </location>
</feature>
<evidence type="ECO:0000256" key="5">
    <source>
        <dbReference type="SAM" id="Phobius"/>
    </source>
</evidence>
<accession>A0ABW9JFF3</accession>
<dbReference type="PANTHER" id="PTHR37958:SF1">
    <property type="entry name" value="SODIUM-POTASSIUM_PROTON ANTIPORTER CHAA"/>
    <property type="match status" value="1"/>
</dbReference>
<feature type="transmembrane region" description="Helical" evidence="5">
    <location>
        <begin position="132"/>
        <end position="152"/>
    </location>
</feature>
<protein>
    <submittedName>
        <fullName evidence="7">Calcium:proton antiporter</fullName>
    </submittedName>
</protein>